<dbReference type="Proteomes" id="UP000803844">
    <property type="component" value="Unassembled WGS sequence"/>
</dbReference>
<dbReference type="SUPFAM" id="SSF53474">
    <property type="entry name" value="alpha/beta-Hydrolases"/>
    <property type="match status" value="1"/>
</dbReference>
<dbReference type="Gene3D" id="1.20.1440.110">
    <property type="entry name" value="acylaminoacyl peptidase"/>
    <property type="match status" value="1"/>
</dbReference>
<protein>
    <submittedName>
        <fullName evidence="1">Uncharacterized protein</fullName>
    </submittedName>
</protein>
<evidence type="ECO:0000313" key="2">
    <source>
        <dbReference type="Proteomes" id="UP000803844"/>
    </source>
</evidence>
<keyword evidence="2" id="KW-1185">Reference proteome</keyword>
<evidence type="ECO:0000313" key="1">
    <source>
        <dbReference type="EMBL" id="KAF3763598.1"/>
    </source>
</evidence>
<dbReference type="RefSeq" id="XP_040774559.1">
    <property type="nucleotide sequence ID" value="XM_040920712.1"/>
</dbReference>
<reference evidence="1" key="1">
    <citation type="journal article" date="2020" name="Phytopathology">
        <title>Genome sequence of the chestnut blight fungus Cryphonectria parasitica EP155: A fundamental resource for an archetypical invasive plant pathogen.</title>
        <authorList>
            <person name="Crouch J.A."/>
            <person name="Dawe A."/>
            <person name="Aerts A."/>
            <person name="Barry K."/>
            <person name="Churchill A.C.L."/>
            <person name="Grimwood J."/>
            <person name="Hillman B."/>
            <person name="Milgroom M.G."/>
            <person name="Pangilinan J."/>
            <person name="Smith M."/>
            <person name="Salamov A."/>
            <person name="Schmutz J."/>
            <person name="Yadav J."/>
            <person name="Grigoriev I.V."/>
            <person name="Nuss D."/>
        </authorList>
    </citation>
    <scope>NUCLEOTIDE SEQUENCE</scope>
    <source>
        <strain evidence="1">EP155</strain>
    </source>
</reference>
<dbReference type="GeneID" id="63837841"/>
<dbReference type="EMBL" id="MU032349">
    <property type="protein sequence ID" value="KAF3763598.1"/>
    <property type="molecule type" value="Genomic_DNA"/>
</dbReference>
<gene>
    <name evidence="1" type="ORF">M406DRAFT_332067</name>
</gene>
<sequence>MAGIIPQDERFDYDFLQVFSAGRYGGSDRVEAQVEARVGSTPDSKLTKSQRVGIRDRLFAAASYDRSADFYLHGKPEDPHINALWERQTACFDRAQAIAQGDSEIPIIYFSAAGSGPKRTLLLGNGFGGAQEELLHWNGFAALERGFNIITYEGLSLCARRRLRTPPRRLAAIVACDGLWNFGVVYLPRTPFEAVELYRSGHRAEFDGTFNKIATSSRIPNAMQWSLDQTLWSFCMKSASEFFDRVASFTLEGVIGGVRCPIFIGDAEADCSKVSRSR</sequence>
<proteinExistence type="predicted"/>
<dbReference type="AlphaFoldDB" id="A0A9P4XZ80"/>
<accession>A0A9P4XZ80</accession>
<dbReference type="InterPro" id="IPR029058">
    <property type="entry name" value="AB_hydrolase_fold"/>
</dbReference>
<dbReference type="OrthoDB" id="249703at2759"/>
<organism evidence="1 2">
    <name type="scientific">Cryphonectria parasitica (strain ATCC 38755 / EP155)</name>
    <dbReference type="NCBI Taxonomy" id="660469"/>
    <lineage>
        <taxon>Eukaryota</taxon>
        <taxon>Fungi</taxon>
        <taxon>Dikarya</taxon>
        <taxon>Ascomycota</taxon>
        <taxon>Pezizomycotina</taxon>
        <taxon>Sordariomycetes</taxon>
        <taxon>Sordariomycetidae</taxon>
        <taxon>Diaporthales</taxon>
        <taxon>Cryphonectriaceae</taxon>
        <taxon>Cryphonectria-Endothia species complex</taxon>
        <taxon>Cryphonectria</taxon>
    </lineage>
</organism>
<name>A0A9P4XZ80_CRYP1</name>
<dbReference type="Gene3D" id="3.40.50.1820">
    <property type="entry name" value="alpha/beta hydrolase"/>
    <property type="match status" value="1"/>
</dbReference>
<comment type="caution">
    <text evidence="1">The sequence shown here is derived from an EMBL/GenBank/DDBJ whole genome shotgun (WGS) entry which is preliminary data.</text>
</comment>